<dbReference type="AlphaFoldDB" id="A0AAV1ST74"/>
<evidence type="ECO:0000313" key="2">
    <source>
        <dbReference type="Proteomes" id="UP001314170"/>
    </source>
</evidence>
<dbReference type="InterPro" id="IPR032675">
    <property type="entry name" value="LRR_dom_sf"/>
</dbReference>
<organism evidence="1 2">
    <name type="scientific">Dovyalis caffra</name>
    <dbReference type="NCBI Taxonomy" id="77055"/>
    <lineage>
        <taxon>Eukaryota</taxon>
        <taxon>Viridiplantae</taxon>
        <taxon>Streptophyta</taxon>
        <taxon>Embryophyta</taxon>
        <taxon>Tracheophyta</taxon>
        <taxon>Spermatophyta</taxon>
        <taxon>Magnoliopsida</taxon>
        <taxon>eudicotyledons</taxon>
        <taxon>Gunneridae</taxon>
        <taxon>Pentapetalae</taxon>
        <taxon>rosids</taxon>
        <taxon>fabids</taxon>
        <taxon>Malpighiales</taxon>
        <taxon>Salicaceae</taxon>
        <taxon>Flacourtieae</taxon>
        <taxon>Dovyalis</taxon>
    </lineage>
</organism>
<dbReference type="Gene3D" id="3.80.10.10">
    <property type="entry name" value="Ribonuclease Inhibitor"/>
    <property type="match status" value="1"/>
</dbReference>
<keyword evidence="2" id="KW-1185">Reference proteome</keyword>
<proteinExistence type="predicted"/>
<dbReference type="EMBL" id="CAWUPB010001197">
    <property type="protein sequence ID" value="CAK7355988.1"/>
    <property type="molecule type" value="Genomic_DNA"/>
</dbReference>
<name>A0AAV1ST74_9ROSI</name>
<comment type="caution">
    <text evidence="1">The sequence shown here is derived from an EMBL/GenBank/DDBJ whole genome shotgun (WGS) entry which is preliminary data.</text>
</comment>
<evidence type="ECO:0000313" key="1">
    <source>
        <dbReference type="EMBL" id="CAK7355988.1"/>
    </source>
</evidence>
<gene>
    <name evidence="1" type="ORF">DCAF_LOCUS26252</name>
</gene>
<sequence>MEVTGKHSSRGRKIGFYASSAVPESPTNPEDQRIPVNALIDMWMELYKLDEEPYAVAKIQELSNRNLANLVVTREISKLVNLEILRLGSCIELLELPHTIGGLNNLNILDISECLEIERLLEEIGGVQNLSMLQKDELERLG</sequence>
<dbReference type="SUPFAM" id="SSF52058">
    <property type="entry name" value="L domain-like"/>
    <property type="match status" value="1"/>
</dbReference>
<dbReference type="Proteomes" id="UP001314170">
    <property type="component" value="Unassembled WGS sequence"/>
</dbReference>
<reference evidence="1 2" key="1">
    <citation type="submission" date="2024-01" db="EMBL/GenBank/DDBJ databases">
        <authorList>
            <person name="Waweru B."/>
        </authorList>
    </citation>
    <scope>NUCLEOTIDE SEQUENCE [LARGE SCALE GENOMIC DNA]</scope>
</reference>
<protein>
    <submittedName>
        <fullName evidence="1">Uncharacterized protein</fullName>
    </submittedName>
</protein>
<accession>A0AAV1ST74</accession>